<keyword evidence="2" id="KW-1185">Reference proteome</keyword>
<dbReference type="Proteomes" id="UP000296862">
    <property type="component" value="Chromosome"/>
</dbReference>
<dbReference type="AlphaFoldDB" id="A0A4P7PRP9"/>
<dbReference type="KEGG" id="fsn:GS03_00333"/>
<sequence>MNWKIKAGLQKLLALTKIGDRLNHIPATLDKKYHSNVVLYQTHECIRQFSYSNIDLSSPKTALEIGTGYSLISTVVLSLLGFQKIITVDITNDLKFSTFKKQVQHLENPENLEKIVAKSIFPVDVIKHKIKLIKEAKSFSALFDLLNITYVAPYTFEAIENESAAFDYITSLVVLEHVPPKILETLFEKTKKWLSKDGFCVHTINFIDHFANPGFFQDRSISEFNFLKYSDSYWNSWSGNPIAYTNRLSYLFYLELCDKHELNVVDFIGENYRERKDLDLNLIHNDILRKYRTLPQKEDLVKFQRGTLISKA</sequence>
<organism evidence="1 2">
    <name type="scientific">Flavobacterium sangjuense</name>
    <dbReference type="NCBI Taxonomy" id="2518177"/>
    <lineage>
        <taxon>Bacteria</taxon>
        <taxon>Pseudomonadati</taxon>
        <taxon>Bacteroidota</taxon>
        <taxon>Flavobacteriia</taxon>
        <taxon>Flavobacteriales</taxon>
        <taxon>Flavobacteriaceae</taxon>
        <taxon>Flavobacterium</taxon>
    </lineage>
</organism>
<evidence type="ECO:0000313" key="1">
    <source>
        <dbReference type="EMBL" id="QBZ96850.1"/>
    </source>
</evidence>
<gene>
    <name evidence="1" type="ORF">GS03_00333</name>
</gene>
<dbReference type="Pfam" id="PF13489">
    <property type="entry name" value="Methyltransf_23"/>
    <property type="match status" value="1"/>
</dbReference>
<dbReference type="SUPFAM" id="SSF53335">
    <property type="entry name" value="S-adenosyl-L-methionine-dependent methyltransferases"/>
    <property type="match status" value="1"/>
</dbReference>
<dbReference type="Gene3D" id="3.40.50.150">
    <property type="entry name" value="Vaccinia Virus protein VP39"/>
    <property type="match status" value="1"/>
</dbReference>
<dbReference type="OrthoDB" id="1490915at2"/>
<protein>
    <submittedName>
        <fullName evidence="1">Uncharacterized protein</fullName>
    </submittedName>
</protein>
<dbReference type="InterPro" id="IPR029063">
    <property type="entry name" value="SAM-dependent_MTases_sf"/>
</dbReference>
<accession>A0A4P7PRP9</accession>
<evidence type="ECO:0000313" key="2">
    <source>
        <dbReference type="Proteomes" id="UP000296862"/>
    </source>
</evidence>
<reference evidence="1 2" key="1">
    <citation type="submission" date="2019-04" db="EMBL/GenBank/DDBJ databases">
        <title>Flavobacterium sp. GS03.</title>
        <authorList>
            <person name="Kim H."/>
        </authorList>
    </citation>
    <scope>NUCLEOTIDE SEQUENCE [LARGE SCALE GENOMIC DNA]</scope>
    <source>
        <strain evidence="1 2">GS03</strain>
    </source>
</reference>
<dbReference type="RefSeq" id="WP_136150841.1">
    <property type="nucleotide sequence ID" value="NZ_CP038810.1"/>
</dbReference>
<dbReference type="EMBL" id="CP038810">
    <property type="protein sequence ID" value="QBZ96850.1"/>
    <property type="molecule type" value="Genomic_DNA"/>
</dbReference>
<proteinExistence type="predicted"/>
<name>A0A4P7PRP9_9FLAO</name>